<dbReference type="Pfam" id="PF01565">
    <property type="entry name" value="FAD_binding_4"/>
    <property type="match status" value="1"/>
</dbReference>
<evidence type="ECO:0000256" key="2">
    <source>
        <dbReference type="ARBA" id="ARBA00022630"/>
    </source>
</evidence>
<evidence type="ECO:0000313" key="7">
    <source>
        <dbReference type="Proteomes" id="UP000766486"/>
    </source>
</evidence>
<dbReference type="InterPro" id="IPR036318">
    <property type="entry name" value="FAD-bd_PCMH-like_sf"/>
</dbReference>
<dbReference type="CDD" id="cd06223">
    <property type="entry name" value="PRTases_typeI"/>
    <property type="match status" value="1"/>
</dbReference>
<keyword evidence="4" id="KW-0560">Oxidoreductase</keyword>
<evidence type="ECO:0000256" key="3">
    <source>
        <dbReference type="ARBA" id="ARBA00022827"/>
    </source>
</evidence>
<dbReference type="InterPro" id="IPR000836">
    <property type="entry name" value="PRTase_dom"/>
</dbReference>
<dbReference type="InterPro" id="IPR029057">
    <property type="entry name" value="PRTase-like"/>
</dbReference>
<evidence type="ECO:0000313" key="6">
    <source>
        <dbReference type="EMBL" id="VUC37965.1"/>
    </source>
</evidence>
<dbReference type="Gene3D" id="3.40.462.20">
    <property type="match status" value="1"/>
</dbReference>
<dbReference type="InterPro" id="IPR016166">
    <property type="entry name" value="FAD-bd_PCMH"/>
</dbReference>
<reference evidence="6 7" key="1">
    <citation type="submission" date="2019-06" db="EMBL/GenBank/DDBJ databases">
        <authorList>
            <person name="Broberg M."/>
        </authorList>
    </citation>
    <scope>NUCLEOTIDE SEQUENCE [LARGE SCALE GENOMIC DNA]</scope>
</reference>
<dbReference type="PANTHER" id="PTHR42973:SF25">
    <property type="entry name" value="PHOSPHOMEVALONATE KINASE"/>
    <property type="match status" value="1"/>
</dbReference>
<dbReference type="InterPro" id="IPR006094">
    <property type="entry name" value="Oxid_FAD_bind_N"/>
</dbReference>
<evidence type="ECO:0000256" key="4">
    <source>
        <dbReference type="ARBA" id="ARBA00023002"/>
    </source>
</evidence>
<gene>
    <name evidence="6" type="ORF">CLO192961_LOCUS490215</name>
</gene>
<protein>
    <recommendedName>
        <fullName evidence="5">FAD-binding PCMH-type domain-containing protein</fullName>
    </recommendedName>
</protein>
<proteinExistence type="inferred from homology"/>
<feature type="domain" description="FAD-binding PCMH-type" evidence="5">
    <location>
        <begin position="298"/>
        <end position="491"/>
    </location>
</feature>
<dbReference type="PROSITE" id="PS51387">
    <property type="entry name" value="FAD_PCMH"/>
    <property type="match status" value="1"/>
</dbReference>
<evidence type="ECO:0000259" key="5">
    <source>
        <dbReference type="PROSITE" id="PS51387"/>
    </source>
</evidence>
<dbReference type="SUPFAM" id="SSF56176">
    <property type="entry name" value="FAD-binding/transporter-associated domain-like"/>
    <property type="match status" value="1"/>
</dbReference>
<keyword evidence="2" id="KW-0285">Flavoprotein</keyword>
<sequence>MATLNSLKASLREKASEIGGFLPTEPLSDEQYRAGFETFTQDCGAETYREFIIPQLSQLLASLLKCRPELSVLEVGPGPTSVLESLADHQKRRIGIYTAIEPNLLFAESLEARFHSKMPPLPCLSRHPIVYVASYSADNKFSVDGKFDLILFCHSLYGMKSKRDDILAALDLLEDHGTIVVFHRDGSLQLNGLVCHRTASFPTGITCVADDDIALDNFSLFVAGSSFGDRELDEATRVEWRNLCRTMGRRDNVHQGRLHYSAPEVMFAFKKSATALGELKQIVPVVYDERPVKNRQARAHLPTAVVRPTQVEHVQACVRWAIKHDVGLTIIGGGHSDHCQLTNVVAVDMSAFNRVHILPVESRYDEKPSSASDPLVVAEAGCTTGDIIMKAMKEGLAVPLGSRPSVGAGLWLQGGIGHLARAHGLTCDAIVGAVVVRVDSGQIVCVGNVPSQYWPADAVREEREADLLWALKGAGSNFGIVVSVTFKACQAPTFWLRNWVVSISDEYRAKELLRRFYGEIAEKLTPRQSSDVYLYWERDKLHLGVTMLEHRGLGSFVNSSLSRSIEGILGPEDTILVDLNSADLFETDMYMSRMHGGHGGGKTSAFKRCVFLKDICLEKIATNLVRSVESRPWDLCYLHLLHGGEAVSNVESDATAFGCRGWTFACVITGVWPRDQDGTELARACEQWVYAVVKDLLPLSCGVYGADLGPDPRDYQLTAKAFGPNRPRLTRLKRIFDPYNVLSYTCPLPVPTQTSLAILVTGEHGAGKDYCANVWTAMLDVYDLRVRMASISDETKKGYAAATGADLNRLLWDGAYKEQHRSNLEKYFQAQLRMRPRLLEEHFLQVVRDAGGADILIITGMRDEAPVTTLSPLVPDWKLLDVRVEASPYVRQNRRGVHESNEYFGNDGGDSFTKRSADYRPSFILNNTTSGKTAAEMFAQKHLLPLFDDDIRSLKDMVSVSVPNFPRPGIDFCHILGISQQRGGLRLCTSLLESHFAGDWTEVDAIVSPETGGLIFASPLATMVDAPLVSIRAAGKLPPPTVSVNKLSSYISSTSSHTNEHKKIEMCLDVIPEGASIVVVDDVLSTGKTLCAVLELLKKAGVGLENVSVMVVAEFPIHGGRKFLRDHGFGGVRIQSLLAFSTA</sequence>
<dbReference type="InterPro" id="IPR016169">
    <property type="entry name" value="FAD-bd_PCMH_sub2"/>
</dbReference>
<dbReference type="InterPro" id="IPR029063">
    <property type="entry name" value="SAM-dependent_MTases_sf"/>
</dbReference>
<comment type="caution">
    <text evidence="6">The sequence shown here is derived from an EMBL/GenBank/DDBJ whole genome shotgun (WGS) entry which is preliminary data.</text>
</comment>
<dbReference type="PANTHER" id="PTHR42973">
    <property type="entry name" value="BINDING OXIDOREDUCTASE, PUTATIVE (AFU_ORTHOLOGUE AFUA_1G17690)-RELATED"/>
    <property type="match status" value="1"/>
</dbReference>
<organism evidence="6 7">
    <name type="scientific">Bionectria ochroleuca</name>
    <name type="common">Gliocladium roseum</name>
    <dbReference type="NCBI Taxonomy" id="29856"/>
    <lineage>
        <taxon>Eukaryota</taxon>
        <taxon>Fungi</taxon>
        <taxon>Dikarya</taxon>
        <taxon>Ascomycota</taxon>
        <taxon>Pezizomycotina</taxon>
        <taxon>Sordariomycetes</taxon>
        <taxon>Hypocreomycetidae</taxon>
        <taxon>Hypocreales</taxon>
        <taxon>Bionectriaceae</taxon>
        <taxon>Clonostachys</taxon>
    </lineage>
</organism>
<keyword evidence="7" id="KW-1185">Reference proteome</keyword>
<comment type="similarity">
    <text evidence="1">Belongs to the oxygen-dependent FAD-linked oxidoreductase family.</text>
</comment>
<dbReference type="EMBL" id="CABFNS010001079">
    <property type="protein sequence ID" value="VUC37965.1"/>
    <property type="molecule type" value="Genomic_DNA"/>
</dbReference>
<dbReference type="Proteomes" id="UP000766486">
    <property type="component" value="Unassembled WGS sequence"/>
</dbReference>
<dbReference type="InterPro" id="IPR027417">
    <property type="entry name" value="P-loop_NTPase"/>
</dbReference>
<dbReference type="Gene3D" id="3.40.50.2020">
    <property type="match status" value="1"/>
</dbReference>
<dbReference type="Pfam" id="PF00156">
    <property type="entry name" value="Pribosyltran"/>
    <property type="match status" value="1"/>
</dbReference>
<dbReference type="InterPro" id="IPR005919">
    <property type="entry name" value="Pmev_kin_anim"/>
</dbReference>
<dbReference type="Gene3D" id="3.40.50.300">
    <property type="entry name" value="P-loop containing nucleotide triphosphate hydrolases"/>
    <property type="match status" value="1"/>
</dbReference>
<name>A0ABY6V2I0_BIOOC</name>
<dbReference type="SUPFAM" id="SSF53335">
    <property type="entry name" value="S-adenosyl-L-methionine-dependent methyltransferases"/>
    <property type="match status" value="1"/>
</dbReference>
<evidence type="ECO:0000256" key="1">
    <source>
        <dbReference type="ARBA" id="ARBA00005466"/>
    </source>
</evidence>
<dbReference type="SUPFAM" id="SSF53271">
    <property type="entry name" value="PRTase-like"/>
    <property type="match status" value="1"/>
</dbReference>
<dbReference type="Pfam" id="PF04275">
    <property type="entry name" value="P-mevalo_kinase"/>
    <property type="match status" value="1"/>
</dbReference>
<keyword evidence="3" id="KW-0274">FAD</keyword>
<dbReference type="Gene3D" id="3.30.465.10">
    <property type="match status" value="1"/>
</dbReference>
<dbReference type="InterPro" id="IPR050416">
    <property type="entry name" value="FAD-linked_Oxidoreductase"/>
</dbReference>
<dbReference type="Gene3D" id="3.40.50.150">
    <property type="entry name" value="Vaccinia Virus protein VP39"/>
    <property type="match status" value="1"/>
</dbReference>
<accession>A0ABY6V2I0</accession>